<proteinExistence type="inferred from homology"/>
<keyword evidence="6" id="KW-0472">Membrane</keyword>
<keyword evidence="6" id="KW-0963">Cytoplasm</keyword>
<dbReference type="GO" id="GO:0032259">
    <property type="term" value="P:methylation"/>
    <property type="evidence" value="ECO:0007669"/>
    <property type="project" value="UniProtKB-KW"/>
</dbReference>
<dbReference type="GO" id="GO:0009966">
    <property type="term" value="P:regulation of signal transduction"/>
    <property type="evidence" value="ECO:0007669"/>
    <property type="project" value="UniProtKB-ARBA"/>
</dbReference>
<dbReference type="GO" id="GO:0018423">
    <property type="term" value="F:protein C-terminal leucine carboxyl O-methyltransferase activity"/>
    <property type="evidence" value="ECO:0000318"/>
    <property type="project" value="GO_Central"/>
</dbReference>
<comment type="catalytic activity">
    <reaction evidence="1 6">
        <text>[phosphatase 2A protein]-C-terminal L-leucine + S-adenosyl-L-methionine = [phosphatase 2A protein]-C-terminal L-leucine methyl ester + S-adenosyl-L-homocysteine</text>
        <dbReference type="Rhea" id="RHEA:48544"/>
        <dbReference type="Rhea" id="RHEA-COMP:12134"/>
        <dbReference type="Rhea" id="RHEA-COMP:12135"/>
        <dbReference type="ChEBI" id="CHEBI:57856"/>
        <dbReference type="ChEBI" id="CHEBI:59789"/>
        <dbReference type="ChEBI" id="CHEBI:90516"/>
        <dbReference type="ChEBI" id="CHEBI:90517"/>
        <dbReference type="EC" id="2.1.1.233"/>
    </reaction>
</comment>
<comment type="function">
    <text evidence="6">Involved in brassinosteroid (BR) signaling.</text>
</comment>
<feature type="binding site" evidence="7">
    <location>
        <position position="106"/>
    </location>
    <ligand>
        <name>S-adenosyl-L-methionine</name>
        <dbReference type="ChEBI" id="CHEBI:59789"/>
    </ligand>
</feature>
<feature type="binding site" evidence="7">
    <location>
        <position position="74"/>
    </location>
    <ligand>
        <name>S-adenosyl-L-methionine</name>
        <dbReference type="ChEBI" id="CHEBI:59789"/>
    </ligand>
</feature>
<dbReference type="FunFam" id="3.40.50.150:FF:000092">
    <property type="entry name" value="Leucine carboxyl methyltransferase 1"/>
    <property type="match status" value="1"/>
</dbReference>
<dbReference type="EC" id="2.1.1.233" evidence="6"/>
<evidence type="ECO:0000313" key="9">
    <source>
        <dbReference type="EMBL" id="GAQ87284.1"/>
    </source>
</evidence>
<dbReference type="Pfam" id="PF04072">
    <property type="entry name" value="LCM"/>
    <property type="match status" value="1"/>
</dbReference>
<organism evidence="9 10">
    <name type="scientific">Klebsormidium nitens</name>
    <name type="common">Green alga</name>
    <name type="synonym">Ulothrix nitens</name>
    <dbReference type="NCBI Taxonomy" id="105231"/>
    <lineage>
        <taxon>Eukaryota</taxon>
        <taxon>Viridiplantae</taxon>
        <taxon>Streptophyta</taxon>
        <taxon>Klebsormidiophyceae</taxon>
        <taxon>Klebsormidiales</taxon>
        <taxon>Klebsormidiaceae</taxon>
        <taxon>Klebsormidium</taxon>
    </lineage>
</organism>
<dbReference type="InterPro" id="IPR016651">
    <property type="entry name" value="LCMT1"/>
</dbReference>
<dbReference type="AlphaFoldDB" id="A0A0U9HKH0"/>
<gene>
    <name evidence="9" type="ORF">KFL_003430040</name>
</gene>
<dbReference type="GO" id="GO:0016020">
    <property type="term" value="C:membrane"/>
    <property type="evidence" value="ECO:0007669"/>
    <property type="project" value="UniProtKB-SubCell"/>
</dbReference>
<dbReference type="PIRSF" id="PIRSF016305">
    <property type="entry name" value="LCM_mtfrase"/>
    <property type="match status" value="1"/>
</dbReference>
<sequence>MEPPLYPGRFGSSPGSGVGFAGSSDASVMGTNDDATVSKASCTKMGYVKDDFVKYFIKRFTKRAPVINRGYYARWAAVRKLLHQFLTAAPSENPNVPVKKQVLSLGAGFDTTYFQLQAEGTAPAVYYEVDFLEVTSRKMAAIAHHLELCNILPKYAQVQKDKGEVRSSNYNLVAADLRNVSSLEEALKGAGFDPSVPTLILAECVLIYLEAKDSEALIRWAGDKIKTGVFVIYEQIRPDDAFGQQMIRNLEMRGCPLLGIEATPTPEAKKQRFLNAGWQRAEALDMDAIYTHHLAKADVQRIEKLEIFDEFEEWHIMQEHYCIALGVSDYHQTGMFDRFGFWPTPASPRTQRRSPGTPRTPVGD</sequence>
<evidence type="ECO:0000256" key="5">
    <source>
        <dbReference type="ARBA" id="ARBA00022691"/>
    </source>
</evidence>
<dbReference type="OrthoDB" id="203237at2759"/>
<dbReference type="GO" id="GO:0005737">
    <property type="term" value="C:cytoplasm"/>
    <property type="evidence" value="ECO:0007669"/>
    <property type="project" value="UniProtKB-SubCell"/>
</dbReference>
<evidence type="ECO:0000256" key="1">
    <source>
        <dbReference type="ARBA" id="ARBA00000724"/>
    </source>
</evidence>
<evidence type="ECO:0000256" key="8">
    <source>
        <dbReference type="SAM" id="MobiDB-lite"/>
    </source>
</evidence>
<dbReference type="Proteomes" id="UP000054558">
    <property type="component" value="Unassembled WGS sequence"/>
</dbReference>
<dbReference type="SUPFAM" id="SSF53335">
    <property type="entry name" value="S-adenosyl-L-methionine-dependent methyltransferases"/>
    <property type="match status" value="1"/>
</dbReference>
<dbReference type="OMA" id="IIYEPIR"/>
<dbReference type="PANTHER" id="PTHR13600">
    <property type="entry name" value="LEUCINE CARBOXYL METHYLTRANSFERASE"/>
    <property type="match status" value="1"/>
</dbReference>
<accession>A0A0U9HKH0</accession>
<evidence type="ECO:0000256" key="6">
    <source>
        <dbReference type="PIRNR" id="PIRNR016305"/>
    </source>
</evidence>
<feature type="binding site" evidence="7">
    <location>
        <begin position="176"/>
        <end position="177"/>
    </location>
    <ligand>
        <name>S-adenosyl-L-methionine</name>
        <dbReference type="ChEBI" id="CHEBI:59789"/>
    </ligand>
</feature>
<feature type="binding site" evidence="7">
    <location>
        <position position="203"/>
    </location>
    <ligand>
        <name>S-adenosyl-L-methionine</name>
        <dbReference type="ChEBI" id="CHEBI:59789"/>
    </ligand>
</feature>
<keyword evidence="5 6" id="KW-0949">S-adenosyl-L-methionine</keyword>
<dbReference type="STRING" id="105231.A0A0U9HKH0"/>
<dbReference type="EMBL" id="DF237292">
    <property type="protein sequence ID" value="GAQ87284.1"/>
    <property type="molecule type" value="Genomic_DNA"/>
</dbReference>
<dbReference type="InterPro" id="IPR029063">
    <property type="entry name" value="SAM-dependent_MTases_sf"/>
</dbReference>
<keyword evidence="4 6" id="KW-0808">Transferase</keyword>
<dbReference type="PANTHER" id="PTHR13600:SF21">
    <property type="entry name" value="LEUCINE CARBOXYL METHYLTRANSFERASE 1"/>
    <property type="match status" value="1"/>
</dbReference>
<feature type="region of interest" description="Disordered" evidence="8">
    <location>
        <begin position="342"/>
        <end position="364"/>
    </location>
</feature>
<evidence type="ECO:0000256" key="7">
    <source>
        <dbReference type="PIRSR" id="PIRSR016305-1"/>
    </source>
</evidence>
<evidence type="ECO:0000256" key="2">
    <source>
        <dbReference type="ARBA" id="ARBA00010703"/>
    </source>
</evidence>
<comment type="subcellular location">
    <subcellularLocation>
        <location evidence="6">Cytoplasm</location>
    </subcellularLocation>
    <subcellularLocation>
        <location evidence="6">Membrane</location>
        <topology evidence="6">Peripheral membrane protein</topology>
    </subcellularLocation>
</comment>
<keyword evidence="10" id="KW-1185">Reference proteome</keyword>
<protein>
    <recommendedName>
        <fullName evidence="6">Leucine carboxyl methyltransferase 1 homolog</fullName>
        <ecNumber evidence="6">2.1.1.233</ecNumber>
    </recommendedName>
</protein>
<dbReference type="Gene3D" id="3.40.50.150">
    <property type="entry name" value="Vaccinia Virus protein VP39"/>
    <property type="match status" value="1"/>
</dbReference>
<reference evidence="9 10" key="1">
    <citation type="journal article" date="2014" name="Nat. Commun.">
        <title>Klebsormidium flaccidum genome reveals primary factors for plant terrestrial adaptation.</title>
        <authorList>
            <person name="Hori K."/>
            <person name="Maruyama F."/>
            <person name="Fujisawa T."/>
            <person name="Togashi T."/>
            <person name="Yamamoto N."/>
            <person name="Seo M."/>
            <person name="Sato S."/>
            <person name="Yamada T."/>
            <person name="Mori H."/>
            <person name="Tajima N."/>
            <person name="Moriyama T."/>
            <person name="Ikeuchi M."/>
            <person name="Watanabe M."/>
            <person name="Wada H."/>
            <person name="Kobayashi K."/>
            <person name="Saito M."/>
            <person name="Masuda T."/>
            <person name="Sasaki-Sekimoto Y."/>
            <person name="Mashiguchi K."/>
            <person name="Awai K."/>
            <person name="Shimojima M."/>
            <person name="Masuda S."/>
            <person name="Iwai M."/>
            <person name="Nobusawa T."/>
            <person name="Narise T."/>
            <person name="Kondo S."/>
            <person name="Saito H."/>
            <person name="Sato R."/>
            <person name="Murakawa M."/>
            <person name="Ihara Y."/>
            <person name="Oshima-Yamada Y."/>
            <person name="Ohtaka K."/>
            <person name="Satoh M."/>
            <person name="Sonobe K."/>
            <person name="Ishii M."/>
            <person name="Ohtani R."/>
            <person name="Kanamori-Sato M."/>
            <person name="Honoki R."/>
            <person name="Miyazaki D."/>
            <person name="Mochizuki H."/>
            <person name="Umetsu J."/>
            <person name="Higashi K."/>
            <person name="Shibata D."/>
            <person name="Kamiya Y."/>
            <person name="Sato N."/>
            <person name="Nakamura Y."/>
            <person name="Tabata S."/>
            <person name="Ida S."/>
            <person name="Kurokawa K."/>
            <person name="Ohta H."/>
        </authorList>
    </citation>
    <scope>NUCLEOTIDE SEQUENCE [LARGE SCALE GENOMIC DNA]</scope>
    <source>
        <strain evidence="9 10">NIES-2285</strain>
    </source>
</reference>
<keyword evidence="3 6" id="KW-0489">Methyltransferase</keyword>
<evidence type="ECO:0000256" key="4">
    <source>
        <dbReference type="ARBA" id="ARBA00022679"/>
    </source>
</evidence>
<dbReference type="InterPro" id="IPR007213">
    <property type="entry name" value="Ppm1/Ppm2/Tcmp"/>
</dbReference>
<comment type="similarity">
    <text evidence="2 6">Belongs to the methyltransferase superfamily. LCMT family.</text>
</comment>
<evidence type="ECO:0000313" key="10">
    <source>
        <dbReference type="Proteomes" id="UP000054558"/>
    </source>
</evidence>
<name>A0A0U9HKH0_KLENI</name>
<evidence type="ECO:0000256" key="3">
    <source>
        <dbReference type="ARBA" id="ARBA00022603"/>
    </source>
</evidence>